<protein>
    <submittedName>
        <fullName evidence="2">Uncharacterized protein</fullName>
    </submittedName>
</protein>
<proteinExistence type="predicted"/>
<organism evidence="2 3">
    <name type="scientific">Tanacetum coccineum</name>
    <dbReference type="NCBI Taxonomy" id="301880"/>
    <lineage>
        <taxon>Eukaryota</taxon>
        <taxon>Viridiplantae</taxon>
        <taxon>Streptophyta</taxon>
        <taxon>Embryophyta</taxon>
        <taxon>Tracheophyta</taxon>
        <taxon>Spermatophyta</taxon>
        <taxon>Magnoliopsida</taxon>
        <taxon>eudicotyledons</taxon>
        <taxon>Gunneridae</taxon>
        <taxon>Pentapetalae</taxon>
        <taxon>asterids</taxon>
        <taxon>campanulids</taxon>
        <taxon>Asterales</taxon>
        <taxon>Asteraceae</taxon>
        <taxon>Asteroideae</taxon>
        <taxon>Anthemideae</taxon>
        <taxon>Anthemidinae</taxon>
        <taxon>Tanacetum</taxon>
    </lineage>
</organism>
<evidence type="ECO:0000313" key="2">
    <source>
        <dbReference type="EMBL" id="GJS93455.1"/>
    </source>
</evidence>
<reference evidence="2" key="1">
    <citation type="journal article" date="2022" name="Int. J. Mol. Sci.">
        <title>Draft Genome of Tanacetum Coccineum: Genomic Comparison of Closely Related Tanacetum-Family Plants.</title>
        <authorList>
            <person name="Yamashiro T."/>
            <person name="Shiraishi A."/>
            <person name="Nakayama K."/>
            <person name="Satake H."/>
        </authorList>
    </citation>
    <scope>NUCLEOTIDE SEQUENCE</scope>
</reference>
<feature type="compositionally biased region" description="Basic and acidic residues" evidence="1">
    <location>
        <begin position="8"/>
        <end position="25"/>
    </location>
</feature>
<dbReference type="Proteomes" id="UP001151760">
    <property type="component" value="Unassembled WGS sequence"/>
</dbReference>
<comment type="caution">
    <text evidence="2">The sequence shown here is derived from an EMBL/GenBank/DDBJ whole genome shotgun (WGS) entry which is preliminary data.</text>
</comment>
<reference evidence="2" key="2">
    <citation type="submission" date="2022-01" db="EMBL/GenBank/DDBJ databases">
        <authorList>
            <person name="Yamashiro T."/>
            <person name="Shiraishi A."/>
            <person name="Satake H."/>
            <person name="Nakayama K."/>
        </authorList>
    </citation>
    <scope>NUCLEOTIDE SEQUENCE</scope>
</reference>
<evidence type="ECO:0000256" key="1">
    <source>
        <dbReference type="SAM" id="MobiDB-lite"/>
    </source>
</evidence>
<accession>A0ABQ4ZU12</accession>
<keyword evidence="3" id="KW-1185">Reference proteome</keyword>
<sequence>MMKSIARKFPEEMADKSTEKLQEQEREQFTDKCLGTKPQPDEAKSIEEINLNVVTRSNGQQRHFSVLTSVLSIFDREDLNAVYQLEQTATGNRNIKSVNGQPEKMLAELAENVKEAAKQDN</sequence>
<name>A0ABQ4ZU12_9ASTR</name>
<feature type="region of interest" description="Disordered" evidence="1">
    <location>
        <begin position="1"/>
        <end position="25"/>
    </location>
</feature>
<evidence type="ECO:0000313" key="3">
    <source>
        <dbReference type="Proteomes" id="UP001151760"/>
    </source>
</evidence>
<gene>
    <name evidence="2" type="ORF">Tco_0800423</name>
</gene>
<dbReference type="EMBL" id="BQNB010011658">
    <property type="protein sequence ID" value="GJS93455.1"/>
    <property type="molecule type" value="Genomic_DNA"/>
</dbReference>